<sequence>MRPRSFARAPACSTGSTWRRRAAGSVIEDLGFVWFFVATSPIGPPVAALGFYVGRRRGAPAEAARTGGA</sequence>
<accession>A0A6N6MQ58</accession>
<name>A0A6N6MQ58_9HYPH</name>
<evidence type="ECO:0000256" key="1">
    <source>
        <dbReference type="SAM" id="Phobius"/>
    </source>
</evidence>
<keyword evidence="1" id="KW-1133">Transmembrane helix</keyword>
<dbReference type="Proteomes" id="UP000441523">
    <property type="component" value="Unassembled WGS sequence"/>
</dbReference>
<keyword evidence="1" id="KW-0472">Membrane</keyword>
<comment type="caution">
    <text evidence="2">The sequence shown here is derived from an EMBL/GenBank/DDBJ whole genome shotgun (WGS) entry which is preliminary data.</text>
</comment>
<dbReference type="AlphaFoldDB" id="A0A6N6MQ58"/>
<keyword evidence="3" id="KW-1185">Reference proteome</keyword>
<keyword evidence="1" id="KW-0812">Transmembrane</keyword>
<gene>
    <name evidence="2" type="ORF">F6X51_14130</name>
</gene>
<protein>
    <submittedName>
        <fullName evidence="2">Uncharacterized protein</fullName>
    </submittedName>
</protein>
<dbReference type="RefSeq" id="WP_150964320.1">
    <property type="nucleotide sequence ID" value="NZ_VZZJ01000011.1"/>
</dbReference>
<reference evidence="2 3" key="1">
    <citation type="submission" date="2019-09" db="EMBL/GenBank/DDBJ databases">
        <title>YIM 132548 draft genome.</title>
        <authorList>
            <person name="Jiang L."/>
        </authorList>
    </citation>
    <scope>NUCLEOTIDE SEQUENCE [LARGE SCALE GENOMIC DNA]</scope>
    <source>
        <strain evidence="2 3">YIM 132548</strain>
    </source>
</reference>
<evidence type="ECO:0000313" key="2">
    <source>
        <dbReference type="EMBL" id="KAB1072745.1"/>
    </source>
</evidence>
<proteinExistence type="predicted"/>
<dbReference type="EMBL" id="VZZJ01000011">
    <property type="protein sequence ID" value="KAB1072745.1"/>
    <property type="molecule type" value="Genomic_DNA"/>
</dbReference>
<feature type="transmembrane region" description="Helical" evidence="1">
    <location>
        <begin position="32"/>
        <end position="53"/>
    </location>
</feature>
<evidence type="ECO:0000313" key="3">
    <source>
        <dbReference type="Proteomes" id="UP000441523"/>
    </source>
</evidence>
<organism evidence="2 3">
    <name type="scientific">Methylobacterium planeticum</name>
    <dbReference type="NCBI Taxonomy" id="2615211"/>
    <lineage>
        <taxon>Bacteria</taxon>
        <taxon>Pseudomonadati</taxon>
        <taxon>Pseudomonadota</taxon>
        <taxon>Alphaproteobacteria</taxon>
        <taxon>Hyphomicrobiales</taxon>
        <taxon>Methylobacteriaceae</taxon>
        <taxon>Methylobacterium</taxon>
    </lineage>
</organism>